<dbReference type="Gene3D" id="3.30.300.110">
    <property type="entry name" value="Met-10+ protein-like domains"/>
    <property type="match status" value="1"/>
</dbReference>
<dbReference type="InterPro" id="IPR029063">
    <property type="entry name" value="SAM-dependent_MTases_sf"/>
</dbReference>
<evidence type="ECO:0000256" key="1">
    <source>
        <dbReference type="ARBA" id="ARBA00009775"/>
    </source>
</evidence>
<dbReference type="EC" id="2.1.1.228" evidence="11"/>
<dbReference type="GO" id="GO:0070901">
    <property type="term" value="P:mitochondrial tRNA methylation"/>
    <property type="evidence" value="ECO:0007669"/>
    <property type="project" value="Ensembl"/>
</dbReference>
<dbReference type="GeneTree" id="ENSGT00940000153304"/>
<evidence type="ECO:0000256" key="3">
    <source>
        <dbReference type="ARBA" id="ARBA00022603"/>
    </source>
</evidence>
<organism evidence="14 15">
    <name type="scientific">Chinchilla lanigera</name>
    <name type="common">Long-tailed chinchilla</name>
    <name type="synonym">Chinchilla villidera</name>
    <dbReference type="NCBI Taxonomy" id="34839"/>
    <lineage>
        <taxon>Eukaryota</taxon>
        <taxon>Metazoa</taxon>
        <taxon>Chordata</taxon>
        <taxon>Craniata</taxon>
        <taxon>Vertebrata</taxon>
        <taxon>Euteleostomi</taxon>
        <taxon>Mammalia</taxon>
        <taxon>Eutheria</taxon>
        <taxon>Euarchontoglires</taxon>
        <taxon>Glires</taxon>
        <taxon>Rodentia</taxon>
        <taxon>Hystricomorpha</taxon>
        <taxon>Chinchillidae</taxon>
        <taxon>Chinchilla</taxon>
    </lineage>
</organism>
<dbReference type="RefSeq" id="XP_013377383.1">
    <property type="nucleotide sequence ID" value="XM_013521929.1"/>
</dbReference>
<evidence type="ECO:0000256" key="9">
    <source>
        <dbReference type="ARBA" id="ARBA00045951"/>
    </source>
</evidence>
<dbReference type="RefSeq" id="XP_013377384.1">
    <property type="nucleotide sequence ID" value="XM_013521930.1"/>
</dbReference>
<dbReference type="GO" id="GO:0002939">
    <property type="term" value="P:tRNA N1-guanine methylation"/>
    <property type="evidence" value="ECO:0007669"/>
    <property type="project" value="TreeGrafter"/>
</dbReference>
<dbReference type="InterPro" id="IPR056743">
    <property type="entry name" value="TRM5-TYW2-like_MTfase"/>
</dbReference>
<reference evidence="14" key="2">
    <citation type="submission" date="2025-09" db="UniProtKB">
        <authorList>
            <consortium name="Ensembl"/>
        </authorList>
    </citation>
    <scope>IDENTIFICATION</scope>
</reference>
<dbReference type="HAMAP" id="MF_03152">
    <property type="entry name" value="TRM5"/>
    <property type="match status" value="1"/>
</dbReference>
<evidence type="ECO:0000256" key="7">
    <source>
        <dbReference type="ARBA" id="ARBA00023128"/>
    </source>
</evidence>
<evidence type="ECO:0000256" key="4">
    <source>
        <dbReference type="ARBA" id="ARBA00022679"/>
    </source>
</evidence>
<comment type="function">
    <text evidence="9">Involved in mitochondrial tRNA methylation. Specifically methylates the N1 position of guanosine-37 in various tRNAs. Methylation is not dependent on the nature of the nucleoside 5' of the target nucleoside. This is the first step in the biosynthesis of wybutosine (yW), a modified base adjacent to the anticodon of tRNAs and required for accurate decoding.</text>
</comment>
<dbReference type="PANTHER" id="PTHR23245:SF36">
    <property type="entry name" value="TRNA (GUANINE(37)-N1)-METHYLTRANSFERASE"/>
    <property type="match status" value="1"/>
</dbReference>
<keyword evidence="4 11" id="KW-0808">Transferase</keyword>
<sequence length="481" mass="54652">MWIPLAWTRLTQKLRKAPGIFLLGQRERYSTMSEVEANKSSSELFSPPSDVRGMTELDRTAFKKTVTIPVLKVRKEIANKLLRSLKRAALQRPGIKRVIEDPEDEECRLIMLDPYKILTYNSFEKAELSILSQLNVSPQISKYNLELTYENFRSEEILGAVLPEGQDVISGFSRVGHIVHLNLRDHQLPFKHLIGQVMIDKNPGITSAVNKVNNIDNTYRNFEMEVLSGEKNMMTKVRENNYTYEFDFSKVYWNPRLSTEHSRITDLLQPGDVLFDVFAGVGPFTIPAAKKNCTVFANDLNPESHKWLLHNCKLNKVGQKVKVFNLDGKDFLQGPVKEELQQQLELSEERKPSVHIVMNLPAKAIEFLSAFRSLLDGQPCSSERLPRVHCYSFSKDANPVEDVRQRAGAALGISLEASNSVHLVRNVAPNKVMLCITFQIPAAVLYKNQTINLENDEEPPVKRQRTDNGFLEEKTETAPGT</sequence>
<comment type="function">
    <text evidence="11">Specifically methylates the N1 position of guanosine-37 in various cytoplasmic and mitochondrial tRNAs. Methylation is not dependent on the nature of the nucleoside 5' of the target nucleoside. This is the first step in the biosynthesis of wybutosine (yW), a modified base adjacent to the anticodon of tRNAs and required for accurate decoding.</text>
</comment>
<dbReference type="GeneID" id="102014123"/>
<evidence type="ECO:0000256" key="6">
    <source>
        <dbReference type="ARBA" id="ARBA00022694"/>
    </source>
</evidence>
<feature type="region of interest" description="Disordered" evidence="12">
    <location>
        <begin position="456"/>
        <end position="481"/>
    </location>
</feature>
<dbReference type="RefSeq" id="XP_005399224.2">
    <property type="nucleotide sequence ID" value="XM_005399167.2"/>
</dbReference>
<dbReference type="InterPro" id="IPR025792">
    <property type="entry name" value="tRNA_Gua_MeTrfase_euk"/>
</dbReference>
<dbReference type="AlphaFoldDB" id="A0A8C2VQY1"/>
<feature type="binding site" evidence="11">
    <location>
        <begin position="327"/>
        <end position="328"/>
    </location>
    <ligand>
        <name>S-adenosyl-L-methionine</name>
        <dbReference type="ChEBI" id="CHEBI:59789"/>
    </ligand>
</feature>
<comment type="subunit">
    <text evidence="11">Monomer.</text>
</comment>
<feature type="binding site" evidence="11">
    <location>
        <position position="359"/>
    </location>
    <ligand>
        <name>S-adenosyl-L-methionine</name>
        <dbReference type="ChEBI" id="CHEBI:59789"/>
    </ligand>
</feature>
<dbReference type="Ensembl" id="ENSCLAT00000019377.1">
    <property type="protein sequence ID" value="ENSCLAP00000019192.1"/>
    <property type="gene ID" value="ENSCLAG00000013155.1"/>
</dbReference>
<proteinExistence type="inferred from homology"/>
<dbReference type="OMA" id="NCMVFAN"/>
<evidence type="ECO:0000256" key="11">
    <source>
        <dbReference type="HAMAP-Rule" id="MF_03152"/>
    </source>
</evidence>
<name>A0A8C2VQY1_CHILA</name>
<dbReference type="RefSeq" id="XP_013377382.1">
    <property type="nucleotide sequence ID" value="XM_013521928.1"/>
</dbReference>
<keyword evidence="2 11" id="KW-0963">Cytoplasm</keyword>
<protein>
    <recommendedName>
        <fullName evidence="11">tRNA (guanine(37)-N1)-methyltransferase</fullName>
        <ecNumber evidence="11">2.1.1.228</ecNumber>
    </recommendedName>
    <alternativeName>
        <fullName evidence="11">M1G-methyltransferase</fullName>
    </alternativeName>
    <alternativeName>
        <fullName evidence="11">tRNA [GM37] methyltransferase</fullName>
    </alternativeName>
    <alternativeName>
        <fullName evidence="11">tRNA methyltransferase 5 homolog</fullName>
    </alternativeName>
</protein>
<dbReference type="Pfam" id="PF02475">
    <property type="entry name" value="TRM5-TYW2_MTfase"/>
    <property type="match status" value="1"/>
</dbReference>
<evidence type="ECO:0000256" key="2">
    <source>
        <dbReference type="ARBA" id="ARBA00022490"/>
    </source>
</evidence>
<feature type="domain" description="SAM-dependent methyltransferase TRM5/TYW2-type" evidence="13">
    <location>
        <begin position="172"/>
        <end position="442"/>
    </location>
</feature>
<keyword evidence="7 11" id="KW-0496">Mitochondrion</keyword>
<dbReference type="InterPro" id="IPR030382">
    <property type="entry name" value="MeTrfase_TRM5/TYW2"/>
</dbReference>
<keyword evidence="3 11" id="KW-0489">Methyltransferase</keyword>
<keyword evidence="5 11" id="KW-0949">S-adenosyl-L-methionine</keyword>
<dbReference type="CTD" id="57570"/>
<feature type="compositionally biased region" description="Basic and acidic residues" evidence="12">
    <location>
        <begin position="459"/>
        <end position="481"/>
    </location>
</feature>
<comment type="catalytic activity">
    <reaction evidence="10 11">
        <text>guanosine(37) in tRNA + S-adenosyl-L-methionine = N(1)-methylguanosine(37) in tRNA + S-adenosyl-L-homocysteine + H(+)</text>
        <dbReference type="Rhea" id="RHEA:36899"/>
        <dbReference type="Rhea" id="RHEA-COMP:10145"/>
        <dbReference type="Rhea" id="RHEA-COMP:10147"/>
        <dbReference type="ChEBI" id="CHEBI:15378"/>
        <dbReference type="ChEBI" id="CHEBI:57856"/>
        <dbReference type="ChEBI" id="CHEBI:59789"/>
        <dbReference type="ChEBI" id="CHEBI:73542"/>
        <dbReference type="ChEBI" id="CHEBI:74269"/>
        <dbReference type="EC" id="2.1.1.228"/>
    </reaction>
</comment>
<dbReference type="FunFam" id="3.30.300.110:FF:000001">
    <property type="entry name" value="tRNA (guanine(37)-N1)-methyltransferase"/>
    <property type="match status" value="1"/>
</dbReference>
<keyword evidence="15" id="KW-1185">Reference proteome</keyword>
<dbReference type="SUPFAM" id="SSF53335">
    <property type="entry name" value="S-adenosyl-L-methionine-dependent methyltransferases"/>
    <property type="match status" value="1"/>
</dbReference>
<dbReference type="GO" id="GO:0052906">
    <property type="term" value="F:tRNA (guanine(37)-N1)-methyltransferase activity"/>
    <property type="evidence" value="ECO:0007669"/>
    <property type="project" value="UniProtKB-UniRule"/>
</dbReference>
<dbReference type="Proteomes" id="UP000694398">
    <property type="component" value="Unassembled WGS sequence"/>
</dbReference>
<evidence type="ECO:0000256" key="8">
    <source>
        <dbReference type="ARBA" id="ARBA00023242"/>
    </source>
</evidence>
<evidence type="ECO:0000256" key="10">
    <source>
        <dbReference type="ARBA" id="ARBA00047783"/>
    </source>
</evidence>
<comment type="similarity">
    <text evidence="11">Belongs to the TRM5 / TYW2 family.</text>
</comment>
<feature type="binding site" evidence="11">
    <location>
        <begin position="299"/>
        <end position="300"/>
    </location>
    <ligand>
        <name>S-adenosyl-L-methionine</name>
        <dbReference type="ChEBI" id="CHEBI:59789"/>
    </ligand>
</feature>
<dbReference type="FunFam" id="3.40.50.150:FF:000102">
    <property type="entry name" value="tRNA (guanine(37)-N1)-methyltransferase"/>
    <property type="match status" value="1"/>
</dbReference>
<dbReference type="PROSITE" id="PS51684">
    <property type="entry name" value="SAM_MT_TRM5_TYW2"/>
    <property type="match status" value="1"/>
</dbReference>
<feature type="binding site" evidence="11">
    <location>
        <position position="261"/>
    </location>
    <ligand>
        <name>S-adenosyl-L-methionine</name>
        <dbReference type="ChEBI" id="CHEBI:59789"/>
    </ligand>
</feature>
<evidence type="ECO:0000259" key="13">
    <source>
        <dbReference type="PROSITE" id="PS51684"/>
    </source>
</evidence>
<reference evidence="14" key="1">
    <citation type="submission" date="2025-08" db="UniProtKB">
        <authorList>
            <consortium name="Ensembl"/>
        </authorList>
    </citation>
    <scope>IDENTIFICATION</scope>
</reference>
<dbReference type="GO" id="GO:0005759">
    <property type="term" value="C:mitochondrial matrix"/>
    <property type="evidence" value="ECO:0007669"/>
    <property type="project" value="UniProtKB-SubCell"/>
</dbReference>
<comment type="subcellular location">
    <subcellularLocation>
        <location evidence="11">Mitochondrion matrix</location>
    </subcellularLocation>
    <subcellularLocation>
        <location evidence="11">Nucleus</location>
    </subcellularLocation>
    <subcellularLocation>
        <location evidence="11">Cytoplasm</location>
    </subcellularLocation>
    <text evidence="11">Predominantly in the mitochondria and in the nucleus.</text>
</comment>
<evidence type="ECO:0000256" key="12">
    <source>
        <dbReference type="SAM" id="MobiDB-lite"/>
    </source>
</evidence>
<dbReference type="OrthoDB" id="408788at2759"/>
<dbReference type="PANTHER" id="PTHR23245">
    <property type="entry name" value="TRNA METHYLTRANSFERASE"/>
    <property type="match status" value="1"/>
</dbReference>
<dbReference type="Gene3D" id="3.40.50.150">
    <property type="entry name" value="Vaccinia Virus protein VP39"/>
    <property type="match status" value="1"/>
</dbReference>
<keyword evidence="8 11" id="KW-0539">Nucleus</keyword>
<dbReference type="Pfam" id="PF25133">
    <property type="entry name" value="TYW2_N_2"/>
    <property type="match status" value="1"/>
</dbReference>
<keyword evidence="6 11" id="KW-0819">tRNA processing</keyword>
<evidence type="ECO:0000313" key="14">
    <source>
        <dbReference type="Ensembl" id="ENSCLAP00000019192.1"/>
    </source>
</evidence>
<evidence type="ECO:0000313" key="15">
    <source>
        <dbReference type="Proteomes" id="UP000694398"/>
    </source>
</evidence>
<gene>
    <name evidence="11 14" type="primary">TRMT5</name>
    <name evidence="11" type="synonym">TRM5</name>
</gene>
<accession>A0A8C2VQY1</accession>
<dbReference type="InterPro" id="IPR056744">
    <property type="entry name" value="TRM5/TYW2-like_N"/>
</dbReference>
<dbReference type="RefSeq" id="XP_013377385.1">
    <property type="nucleotide sequence ID" value="XM_013521931.1"/>
</dbReference>
<comment type="similarity">
    <text evidence="1">Belongs to the class I-like SAM-binding methyltransferase superfamily. TRM5/TYW2 family.</text>
</comment>
<dbReference type="GO" id="GO:0005634">
    <property type="term" value="C:nucleus"/>
    <property type="evidence" value="ECO:0007669"/>
    <property type="project" value="UniProtKB-SubCell"/>
</dbReference>
<evidence type="ECO:0000256" key="5">
    <source>
        <dbReference type="ARBA" id="ARBA00022691"/>
    </source>
</evidence>